<evidence type="ECO:0000256" key="4">
    <source>
        <dbReference type="ARBA" id="ARBA00022475"/>
    </source>
</evidence>
<evidence type="ECO:0000256" key="3">
    <source>
        <dbReference type="ARBA" id="ARBA00022448"/>
    </source>
</evidence>
<evidence type="ECO:0000256" key="7">
    <source>
        <dbReference type="ARBA" id="ARBA00023136"/>
    </source>
</evidence>
<keyword evidence="4" id="KW-1003">Cell membrane</keyword>
<evidence type="ECO:0000256" key="1">
    <source>
        <dbReference type="ARBA" id="ARBA00004651"/>
    </source>
</evidence>
<feature type="region of interest" description="Disordered" evidence="8">
    <location>
        <begin position="1"/>
        <end position="26"/>
    </location>
</feature>
<evidence type="ECO:0000259" key="10">
    <source>
        <dbReference type="PROSITE" id="PS50850"/>
    </source>
</evidence>
<organism evidence="11 12">
    <name type="scientific">Dongia soli</name>
    <dbReference type="NCBI Taxonomy" id="600628"/>
    <lineage>
        <taxon>Bacteria</taxon>
        <taxon>Pseudomonadati</taxon>
        <taxon>Pseudomonadota</taxon>
        <taxon>Alphaproteobacteria</taxon>
        <taxon>Rhodospirillales</taxon>
        <taxon>Dongiaceae</taxon>
        <taxon>Dongia</taxon>
    </lineage>
</organism>
<feature type="transmembrane region" description="Helical" evidence="9">
    <location>
        <begin position="207"/>
        <end position="229"/>
    </location>
</feature>
<feature type="transmembrane region" description="Helical" evidence="9">
    <location>
        <begin position="183"/>
        <end position="201"/>
    </location>
</feature>
<comment type="subcellular location">
    <subcellularLocation>
        <location evidence="1">Cell membrane</location>
        <topology evidence="1">Multi-pass membrane protein</topology>
    </subcellularLocation>
</comment>
<evidence type="ECO:0000313" key="12">
    <source>
        <dbReference type="Proteomes" id="UP001279642"/>
    </source>
</evidence>
<feature type="transmembrane region" description="Helical" evidence="9">
    <location>
        <begin position="414"/>
        <end position="434"/>
    </location>
</feature>
<dbReference type="InterPro" id="IPR011701">
    <property type="entry name" value="MFS"/>
</dbReference>
<evidence type="ECO:0000256" key="8">
    <source>
        <dbReference type="SAM" id="MobiDB-lite"/>
    </source>
</evidence>
<protein>
    <submittedName>
        <fullName evidence="11">MFS transporter</fullName>
    </submittedName>
</protein>
<feature type="transmembrane region" description="Helical" evidence="9">
    <location>
        <begin position="296"/>
        <end position="315"/>
    </location>
</feature>
<keyword evidence="5 9" id="KW-0812">Transmembrane</keyword>
<dbReference type="SUPFAM" id="SSF103473">
    <property type="entry name" value="MFS general substrate transporter"/>
    <property type="match status" value="1"/>
</dbReference>
<dbReference type="PANTHER" id="PTHR43271">
    <property type="entry name" value="BLL2771 PROTEIN"/>
    <property type="match status" value="1"/>
</dbReference>
<proteinExistence type="inferred from homology"/>
<dbReference type="InterPro" id="IPR036259">
    <property type="entry name" value="MFS_trans_sf"/>
</dbReference>
<dbReference type="InterPro" id="IPR005829">
    <property type="entry name" value="Sugar_transporter_CS"/>
</dbReference>
<dbReference type="CDD" id="cd17324">
    <property type="entry name" value="MFS_NepI_like"/>
    <property type="match status" value="1"/>
</dbReference>
<evidence type="ECO:0000256" key="5">
    <source>
        <dbReference type="ARBA" id="ARBA00022692"/>
    </source>
</evidence>
<feature type="transmembrane region" description="Helical" evidence="9">
    <location>
        <begin position="59"/>
        <end position="77"/>
    </location>
</feature>
<dbReference type="Pfam" id="PF07690">
    <property type="entry name" value="MFS_1"/>
    <property type="match status" value="2"/>
</dbReference>
<reference evidence="11 12" key="1">
    <citation type="journal article" date="2016" name="Antonie Van Leeuwenhoek">
        <title>Dongia soli sp. nov., isolated from soil from Dokdo, Korea.</title>
        <authorList>
            <person name="Kim D.U."/>
            <person name="Lee H."/>
            <person name="Kim H."/>
            <person name="Kim S.G."/>
            <person name="Ka J.O."/>
        </authorList>
    </citation>
    <scope>NUCLEOTIDE SEQUENCE [LARGE SCALE GENOMIC DNA]</scope>
    <source>
        <strain evidence="11 12">D78</strain>
    </source>
</reference>
<gene>
    <name evidence="11" type="ORF">SMD27_09875</name>
</gene>
<feature type="transmembrane region" description="Helical" evidence="9">
    <location>
        <begin position="263"/>
        <end position="284"/>
    </location>
</feature>
<feature type="transmembrane region" description="Helical" evidence="9">
    <location>
        <begin position="385"/>
        <end position="408"/>
    </location>
</feature>
<keyword evidence="7 9" id="KW-0472">Membrane</keyword>
<keyword evidence="12" id="KW-1185">Reference proteome</keyword>
<name>A0ABU5E9Y4_9PROT</name>
<dbReference type="InterPro" id="IPR020846">
    <property type="entry name" value="MFS_dom"/>
</dbReference>
<sequence>MMALDHGLSEHPQPVSAEAAASNDNVVRNEPPPIEVVLATADQTGGGLLAGTPAYRRTARAMFVGGFATFALLYGLQPLMPMFSDEFHLIPAAASGVVSAATGALAVALIPASLLADRFGRKPIMNASLALAAIFTLAATFAGNFQQLVILRGLMGLALAGLPAVAMAYLSEEIDAQSLGRSMGLYIAGNGLGGMSGRFLMSTLTEWISWRYAVAVLGVLGILAALEFWRSLPPSRHFRPTGLKPKDLLADARAHFGDAGLPWLFVTGFLLMGCFVSVYNYLGYRLEAAPFNLRPSQIGLVFTLYLVGIVGSAWAGKLADRFGRRNVLWIMIAVMAAGLAMTAANSLILVVLGVAGLTFGFFGGHSVASSWIGRRALRARALASAIYLCCYYLGSSGVGSASGLMWGVNGWHGVVALLGIAMLLLLGVALRLRWLAPLPVNIGKP</sequence>
<dbReference type="Gene3D" id="1.20.1250.20">
    <property type="entry name" value="MFS general substrate transporter like domains"/>
    <property type="match status" value="1"/>
</dbReference>
<keyword evidence="3" id="KW-0813">Transport</keyword>
<feature type="domain" description="Major facilitator superfamily (MFS) profile" evidence="10">
    <location>
        <begin position="54"/>
        <end position="439"/>
    </location>
</feature>
<feature type="transmembrane region" description="Helical" evidence="9">
    <location>
        <begin position="89"/>
        <end position="112"/>
    </location>
</feature>
<feature type="transmembrane region" description="Helical" evidence="9">
    <location>
        <begin position="327"/>
        <end position="344"/>
    </location>
</feature>
<feature type="transmembrane region" description="Helical" evidence="9">
    <location>
        <begin position="149"/>
        <end position="171"/>
    </location>
</feature>
<feature type="transmembrane region" description="Helical" evidence="9">
    <location>
        <begin position="124"/>
        <end position="143"/>
    </location>
</feature>
<dbReference type="RefSeq" id="WP_320508197.1">
    <property type="nucleotide sequence ID" value="NZ_JAXCLW010000002.1"/>
</dbReference>
<accession>A0ABU5E9Y4</accession>
<comment type="similarity">
    <text evidence="2">Belongs to the major facilitator superfamily.</text>
</comment>
<comment type="caution">
    <text evidence="11">The sequence shown here is derived from an EMBL/GenBank/DDBJ whole genome shotgun (WGS) entry which is preliminary data.</text>
</comment>
<evidence type="ECO:0000256" key="6">
    <source>
        <dbReference type="ARBA" id="ARBA00022989"/>
    </source>
</evidence>
<evidence type="ECO:0000313" key="11">
    <source>
        <dbReference type="EMBL" id="MDY0883152.1"/>
    </source>
</evidence>
<dbReference type="PANTHER" id="PTHR43271:SF1">
    <property type="entry name" value="INNER MEMBRANE TRANSPORT PROTEIN YNFM"/>
    <property type="match status" value="1"/>
</dbReference>
<feature type="transmembrane region" description="Helical" evidence="9">
    <location>
        <begin position="350"/>
        <end position="373"/>
    </location>
</feature>
<dbReference type="EMBL" id="JAXCLW010000002">
    <property type="protein sequence ID" value="MDY0883152.1"/>
    <property type="molecule type" value="Genomic_DNA"/>
</dbReference>
<dbReference type="Proteomes" id="UP001279642">
    <property type="component" value="Unassembled WGS sequence"/>
</dbReference>
<dbReference type="PROSITE" id="PS50850">
    <property type="entry name" value="MFS"/>
    <property type="match status" value="1"/>
</dbReference>
<dbReference type="PROSITE" id="PS00216">
    <property type="entry name" value="SUGAR_TRANSPORT_1"/>
    <property type="match status" value="1"/>
</dbReference>
<evidence type="ECO:0000256" key="9">
    <source>
        <dbReference type="SAM" id="Phobius"/>
    </source>
</evidence>
<keyword evidence="6 9" id="KW-1133">Transmembrane helix</keyword>
<evidence type="ECO:0000256" key="2">
    <source>
        <dbReference type="ARBA" id="ARBA00008335"/>
    </source>
</evidence>